<accession>A0ABT8WX21</accession>
<reference evidence="6" key="1">
    <citation type="submission" date="2023-07" db="EMBL/GenBank/DDBJ databases">
        <title>Two novel species in the genus Flavivirga.</title>
        <authorList>
            <person name="Kwon K."/>
        </authorList>
    </citation>
    <scope>NUCLEOTIDE SEQUENCE</scope>
    <source>
        <strain evidence="6">KACC 14157</strain>
    </source>
</reference>
<dbReference type="RefSeq" id="WP_303280731.1">
    <property type="nucleotide sequence ID" value="NZ_BAABCZ010000016.1"/>
</dbReference>
<dbReference type="Gene3D" id="3.40.720.10">
    <property type="entry name" value="Alkaline Phosphatase, subunit A"/>
    <property type="match status" value="1"/>
</dbReference>
<dbReference type="InterPro" id="IPR017850">
    <property type="entry name" value="Alkaline_phosphatase_core_sf"/>
</dbReference>
<dbReference type="CDD" id="cd16143">
    <property type="entry name" value="ARS_like"/>
    <property type="match status" value="1"/>
</dbReference>
<keyword evidence="4" id="KW-0106">Calcium</keyword>
<dbReference type="InterPro" id="IPR000917">
    <property type="entry name" value="Sulfatase_N"/>
</dbReference>
<feature type="domain" description="Sulfatase N-terminal" evidence="5">
    <location>
        <begin position="29"/>
        <end position="381"/>
    </location>
</feature>
<dbReference type="PROSITE" id="PS00523">
    <property type="entry name" value="SULFATASE_1"/>
    <property type="match status" value="1"/>
</dbReference>
<keyword evidence="3" id="KW-0378">Hydrolase</keyword>
<organism evidence="6 7">
    <name type="scientific">Flavivirga amylovorans</name>
    <dbReference type="NCBI Taxonomy" id="870486"/>
    <lineage>
        <taxon>Bacteria</taxon>
        <taxon>Pseudomonadati</taxon>
        <taxon>Bacteroidota</taxon>
        <taxon>Flavobacteriia</taxon>
        <taxon>Flavobacteriales</taxon>
        <taxon>Flavobacteriaceae</taxon>
        <taxon>Flavivirga</taxon>
    </lineage>
</organism>
<name>A0ABT8WX21_9FLAO</name>
<evidence type="ECO:0000256" key="1">
    <source>
        <dbReference type="ARBA" id="ARBA00008779"/>
    </source>
</evidence>
<dbReference type="Pfam" id="PF00884">
    <property type="entry name" value="Sulfatase"/>
    <property type="match status" value="1"/>
</dbReference>
<dbReference type="PROSITE" id="PS00149">
    <property type="entry name" value="SULFATASE_2"/>
    <property type="match status" value="1"/>
</dbReference>
<sequence length="538" mass="60977">MDIKILYILTFLLFVSKNVVGQHPKEQKPNIIYILADDMGLGDVSGINPEGKIKTPHIDRMIHEGMNFMDAHTSSSVCSPTRYGIMTGRYAWRTILKEGVLGGHSKPLIPKDRTTVASFLKKQGYNTVCVGKWHLGMDWTNNAPEKSKRITAKYVTNPYQTVNNTALDAGFDYYFGISGSLNMDPHAYMENRNLIGTLSFVKDKSEMNRRSLEDGRAGWVSEGFTRTKVLTDLAHKTSEWITKNHQKPFFVYLPLTSPHSPIVPREEFQGKSGLNPHGDFVMETDWVVGEVLKTLDKLKISDNTIIIFTTDNGTSPKAKIEEMKQKGHYTSWKYRGCKGTTWEGGHRVPFIVRWPQKIKPNTECHQTICTTDLLATCAEILNKKLLGNQGEDSVSFLPALEAKEIPNNAERLIVHHSDKGVYAVRKGKWKLLLDNKGGSNRGKVEQITRPITNMSDLLLFDMETDETETTNLSLQYPEIVEDLKKELAIIIENGRSTKGEVQKNDPYPSAIKWHQIDLLRPYMKDKQLPFEGTYGKRL</sequence>
<comment type="similarity">
    <text evidence="1">Belongs to the sulfatase family.</text>
</comment>
<dbReference type="SUPFAM" id="SSF53649">
    <property type="entry name" value="Alkaline phosphatase-like"/>
    <property type="match status" value="1"/>
</dbReference>
<dbReference type="Proteomes" id="UP001176891">
    <property type="component" value="Unassembled WGS sequence"/>
</dbReference>
<dbReference type="EMBL" id="JAUOEM010000001">
    <property type="protein sequence ID" value="MDO5986210.1"/>
    <property type="molecule type" value="Genomic_DNA"/>
</dbReference>
<proteinExistence type="inferred from homology"/>
<evidence type="ECO:0000256" key="2">
    <source>
        <dbReference type="ARBA" id="ARBA00022723"/>
    </source>
</evidence>
<gene>
    <name evidence="6" type="ORF">Q4Q39_02230</name>
</gene>
<keyword evidence="7" id="KW-1185">Reference proteome</keyword>
<evidence type="ECO:0000313" key="7">
    <source>
        <dbReference type="Proteomes" id="UP001176891"/>
    </source>
</evidence>
<dbReference type="PANTHER" id="PTHR42693:SF53">
    <property type="entry name" value="ENDO-4-O-SULFATASE"/>
    <property type="match status" value="1"/>
</dbReference>
<comment type="caution">
    <text evidence="6">The sequence shown here is derived from an EMBL/GenBank/DDBJ whole genome shotgun (WGS) entry which is preliminary data.</text>
</comment>
<keyword evidence="2" id="KW-0479">Metal-binding</keyword>
<dbReference type="Gene3D" id="3.30.1120.10">
    <property type="match status" value="1"/>
</dbReference>
<evidence type="ECO:0000313" key="6">
    <source>
        <dbReference type="EMBL" id="MDO5986210.1"/>
    </source>
</evidence>
<evidence type="ECO:0000259" key="5">
    <source>
        <dbReference type="Pfam" id="PF00884"/>
    </source>
</evidence>
<protein>
    <submittedName>
        <fullName evidence="6">Arylsulfatase</fullName>
    </submittedName>
</protein>
<evidence type="ECO:0000256" key="3">
    <source>
        <dbReference type="ARBA" id="ARBA00022801"/>
    </source>
</evidence>
<dbReference type="InterPro" id="IPR050738">
    <property type="entry name" value="Sulfatase"/>
</dbReference>
<dbReference type="InterPro" id="IPR024607">
    <property type="entry name" value="Sulfatase_CS"/>
</dbReference>
<evidence type="ECO:0000256" key="4">
    <source>
        <dbReference type="ARBA" id="ARBA00022837"/>
    </source>
</evidence>
<dbReference type="PANTHER" id="PTHR42693">
    <property type="entry name" value="ARYLSULFATASE FAMILY MEMBER"/>
    <property type="match status" value="1"/>
</dbReference>